<proteinExistence type="predicted"/>
<dbReference type="InterPro" id="IPR015890">
    <property type="entry name" value="Chorismate_C"/>
</dbReference>
<dbReference type="AlphaFoldDB" id="A0A090RTL6"/>
<comment type="caution">
    <text evidence="6">The sequence shown here is derived from an EMBL/GenBank/DDBJ whole genome shotgun (WGS) entry which is preliminary data.</text>
</comment>
<dbReference type="GO" id="GO:0000162">
    <property type="term" value="P:L-tryptophan biosynthetic process"/>
    <property type="evidence" value="ECO:0007669"/>
    <property type="project" value="TreeGrafter"/>
</dbReference>
<dbReference type="InterPro" id="IPR006805">
    <property type="entry name" value="Anth_synth_I_N"/>
</dbReference>
<reference evidence="6 7" key="2">
    <citation type="submission" date="2014-09" db="EMBL/GenBank/DDBJ databases">
        <authorList>
            <consortium name="NBRP consortium"/>
            <person name="Sawabe T."/>
            <person name="Meirelles P."/>
            <person name="Nakanishi M."/>
            <person name="Sayaka M."/>
            <person name="Hattori M."/>
            <person name="Ohkuma M."/>
        </authorList>
    </citation>
    <scope>NUCLEOTIDE SEQUENCE [LARGE SCALE GENOMIC DNA]</scope>
    <source>
        <strain evidence="7">JCM19235</strain>
    </source>
</reference>
<dbReference type="GO" id="GO:0004049">
    <property type="term" value="F:anthranilate synthase activity"/>
    <property type="evidence" value="ECO:0007669"/>
    <property type="project" value="UniProtKB-EC"/>
</dbReference>
<evidence type="ECO:0000313" key="7">
    <source>
        <dbReference type="Proteomes" id="UP000029228"/>
    </source>
</evidence>
<dbReference type="Gene3D" id="3.60.120.10">
    <property type="entry name" value="Anthranilate synthase"/>
    <property type="match status" value="1"/>
</dbReference>
<evidence type="ECO:0000256" key="2">
    <source>
        <dbReference type="ARBA" id="ARBA00023239"/>
    </source>
</evidence>
<gene>
    <name evidence="6" type="ORF">JCM19235_2054</name>
</gene>
<evidence type="ECO:0000259" key="5">
    <source>
        <dbReference type="Pfam" id="PF04715"/>
    </source>
</evidence>
<keyword evidence="7" id="KW-1185">Reference proteome</keyword>
<comment type="catalytic activity">
    <reaction evidence="3">
        <text>chorismate + L-glutamine = anthranilate + pyruvate + L-glutamate + H(+)</text>
        <dbReference type="Rhea" id="RHEA:21732"/>
        <dbReference type="ChEBI" id="CHEBI:15361"/>
        <dbReference type="ChEBI" id="CHEBI:15378"/>
        <dbReference type="ChEBI" id="CHEBI:16567"/>
        <dbReference type="ChEBI" id="CHEBI:29748"/>
        <dbReference type="ChEBI" id="CHEBI:29985"/>
        <dbReference type="ChEBI" id="CHEBI:58359"/>
        <dbReference type="EC" id="4.1.3.27"/>
    </reaction>
</comment>
<name>A0A090RTL6_9VIBR</name>
<dbReference type="InterPro" id="IPR019999">
    <property type="entry name" value="Anth_synth_I-like"/>
</dbReference>
<dbReference type="PANTHER" id="PTHR11236">
    <property type="entry name" value="AMINOBENZOATE/ANTHRANILATE SYNTHASE"/>
    <property type="match status" value="1"/>
</dbReference>
<dbReference type="Proteomes" id="UP000029228">
    <property type="component" value="Unassembled WGS sequence"/>
</dbReference>
<dbReference type="Pfam" id="PF04715">
    <property type="entry name" value="Anth_synt_I_N"/>
    <property type="match status" value="1"/>
</dbReference>
<accession>A0A090RTL6</accession>
<protein>
    <recommendedName>
        <fullName evidence="1">anthranilate synthase</fullName>
        <ecNumber evidence="1">4.1.3.27</ecNumber>
    </recommendedName>
</protein>
<keyword evidence="2 6" id="KW-0456">Lyase</keyword>
<sequence length="204" mass="22739">MGGLFAYDIVANFEPLGDAKQANQCPDFVFYVAESLLVVDHQKESCDLQTTLFNHDDAELARIRGRITEISQQCENLKMVPAATKVEGIQEDVSISDEDFCQIVRDLKEYVVRGDIFQVVPSRRFTLPCPSPLAAYKELKQSNPSPYMFYMQDELFTLFGASPESALKYGKDSNQIEIYLSRVLAVAARTLMAASTKTLTAASS</sequence>
<dbReference type="Pfam" id="PF00425">
    <property type="entry name" value="Chorismate_bind"/>
    <property type="match status" value="1"/>
</dbReference>
<evidence type="ECO:0000313" key="6">
    <source>
        <dbReference type="EMBL" id="GAL18631.1"/>
    </source>
</evidence>
<feature type="domain" description="Anthranilate synthase component I N-terminal" evidence="5">
    <location>
        <begin position="2"/>
        <end position="46"/>
    </location>
</feature>
<feature type="domain" description="Chorismate-utilising enzyme C-terminal" evidence="4">
    <location>
        <begin position="97"/>
        <end position="172"/>
    </location>
</feature>
<evidence type="ECO:0000256" key="3">
    <source>
        <dbReference type="ARBA" id="ARBA00047683"/>
    </source>
</evidence>
<evidence type="ECO:0000256" key="1">
    <source>
        <dbReference type="ARBA" id="ARBA00012266"/>
    </source>
</evidence>
<dbReference type="EMBL" id="BBMR01000003">
    <property type="protein sequence ID" value="GAL18631.1"/>
    <property type="molecule type" value="Genomic_DNA"/>
</dbReference>
<dbReference type="SUPFAM" id="SSF56322">
    <property type="entry name" value="ADC synthase"/>
    <property type="match status" value="1"/>
</dbReference>
<dbReference type="InterPro" id="IPR005801">
    <property type="entry name" value="ADC_synthase"/>
</dbReference>
<dbReference type="STRING" id="990268.JCM19235_2054"/>
<dbReference type="PANTHER" id="PTHR11236:SF49">
    <property type="entry name" value="ANTHRANILATE SYNTHASE COMPONENT 1"/>
    <property type="match status" value="1"/>
</dbReference>
<organism evidence="6 7">
    <name type="scientific">Vibrio maritimus</name>
    <dbReference type="NCBI Taxonomy" id="990268"/>
    <lineage>
        <taxon>Bacteria</taxon>
        <taxon>Pseudomonadati</taxon>
        <taxon>Pseudomonadota</taxon>
        <taxon>Gammaproteobacteria</taxon>
        <taxon>Vibrionales</taxon>
        <taxon>Vibrionaceae</taxon>
        <taxon>Vibrio</taxon>
    </lineage>
</organism>
<reference evidence="6 7" key="1">
    <citation type="submission" date="2014-09" db="EMBL/GenBank/DDBJ databases">
        <title>Vibrio maritimus JCM 19235. (C45) whole genome shotgun sequence.</title>
        <authorList>
            <person name="Sawabe T."/>
            <person name="Meirelles P."/>
            <person name="Nakanishi M."/>
            <person name="Sayaka M."/>
            <person name="Hattori M."/>
            <person name="Ohkuma M."/>
        </authorList>
    </citation>
    <scope>NUCLEOTIDE SEQUENCE [LARGE SCALE GENOMIC DNA]</scope>
    <source>
        <strain evidence="7">JCM19235</strain>
    </source>
</reference>
<dbReference type="EC" id="4.1.3.27" evidence="1"/>
<evidence type="ECO:0000259" key="4">
    <source>
        <dbReference type="Pfam" id="PF00425"/>
    </source>
</evidence>